<dbReference type="Gene3D" id="3.30.2410.10">
    <property type="entry name" value="Hect, E3 ligase catalytic domain"/>
    <property type="match status" value="1"/>
</dbReference>
<dbReference type="GO" id="GO:0000209">
    <property type="term" value="P:protein polyubiquitination"/>
    <property type="evidence" value="ECO:0007669"/>
    <property type="project" value="InterPro"/>
</dbReference>
<dbReference type="Proteomes" id="UP000694560">
    <property type="component" value="Unplaced"/>
</dbReference>
<accession>A0A8C5XAA9</accession>
<comment type="catalytic activity">
    <reaction evidence="1">
        <text>S-ubiquitinyl-[E2 ubiquitin-conjugating enzyme]-L-cysteine + [acceptor protein]-L-lysine = [E2 ubiquitin-conjugating enzyme]-L-cysteine + N(6)-ubiquitinyl-[acceptor protein]-L-lysine.</text>
        <dbReference type="EC" id="2.3.2.26"/>
    </reaction>
</comment>
<feature type="domain" description="HECT" evidence="6">
    <location>
        <begin position="1"/>
        <end position="50"/>
    </location>
</feature>
<dbReference type="Ensembl" id="ENSMCST00000022948.1">
    <property type="protein sequence ID" value="ENSMCSP00000022374.1"/>
    <property type="gene ID" value="ENSMCSG00000015609.1"/>
</dbReference>
<reference evidence="7" key="1">
    <citation type="submission" date="2025-08" db="UniProtKB">
        <authorList>
            <consortium name="Ensembl"/>
        </authorList>
    </citation>
    <scope>IDENTIFICATION</scope>
</reference>
<keyword evidence="3" id="KW-0808">Transferase</keyword>
<evidence type="ECO:0000256" key="5">
    <source>
        <dbReference type="PROSITE-ProRule" id="PRU00104"/>
    </source>
</evidence>
<keyword evidence="8" id="KW-1185">Reference proteome</keyword>
<organism evidence="7 8">
    <name type="scientific">Malurus cyaneus samueli</name>
    <dbReference type="NCBI Taxonomy" id="2593467"/>
    <lineage>
        <taxon>Eukaryota</taxon>
        <taxon>Metazoa</taxon>
        <taxon>Chordata</taxon>
        <taxon>Craniata</taxon>
        <taxon>Vertebrata</taxon>
        <taxon>Euteleostomi</taxon>
        <taxon>Archelosauria</taxon>
        <taxon>Archosauria</taxon>
        <taxon>Dinosauria</taxon>
        <taxon>Saurischia</taxon>
        <taxon>Theropoda</taxon>
        <taxon>Coelurosauria</taxon>
        <taxon>Aves</taxon>
        <taxon>Neognathae</taxon>
        <taxon>Neoaves</taxon>
        <taxon>Telluraves</taxon>
        <taxon>Australaves</taxon>
        <taxon>Passeriformes</taxon>
        <taxon>Meliphagoidea</taxon>
        <taxon>Maluridae</taxon>
        <taxon>Malurus</taxon>
    </lineage>
</organism>
<keyword evidence="4 5" id="KW-0833">Ubl conjugation pathway</keyword>
<dbReference type="GO" id="GO:0006511">
    <property type="term" value="P:ubiquitin-dependent protein catabolic process"/>
    <property type="evidence" value="ECO:0007669"/>
    <property type="project" value="TreeGrafter"/>
</dbReference>
<reference evidence="7" key="2">
    <citation type="submission" date="2025-09" db="UniProtKB">
        <authorList>
            <consortium name="Ensembl"/>
        </authorList>
    </citation>
    <scope>IDENTIFICATION</scope>
</reference>
<evidence type="ECO:0000256" key="2">
    <source>
        <dbReference type="ARBA" id="ARBA00012485"/>
    </source>
</evidence>
<dbReference type="PROSITE" id="PS50237">
    <property type="entry name" value="HECT"/>
    <property type="match status" value="1"/>
</dbReference>
<dbReference type="InterPro" id="IPR000569">
    <property type="entry name" value="HECT_dom"/>
</dbReference>
<sequence>RSNAKNSPDETYPYATTCNFTLLLPRYSSKKILKEKLLYAIGQNEGFVLA</sequence>
<dbReference type="OrthoDB" id="271273at2759"/>
<name>A0A8C5XAA9_9PASS</name>
<dbReference type="EC" id="2.3.2.26" evidence="2"/>
<evidence type="ECO:0000259" key="6">
    <source>
        <dbReference type="PROSITE" id="PS50237"/>
    </source>
</evidence>
<dbReference type="Pfam" id="PF00632">
    <property type="entry name" value="HECT"/>
    <property type="match status" value="1"/>
</dbReference>
<dbReference type="PANTHER" id="PTHR45700:SF2">
    <property type="entry name" value="UBIQUITIN-PROTEIN LIGASE E3C"/>
    <property type="match status" value="1"/>
</dbReference>
<dbReference type="GO" id="GO:0061630">
    <property type="term" value="F:ubiquitin protein ligase activity"/>
    <property type="evidence" value="ECO:0007669"/>
    <property type="project" value="UniProtKB-EC"/>
</dbReference>
<dbReference type="PANTHER" id="PTHR45700">
    <property type="entry name" value="UBIQUITIN-PROTEIN LIGASE E3C"/>
    <property type="match status" value="1"/>
</dbReference>
<dbReference type="AlphaFoldDB" id="A0A8C5XAA9"/>
<protein>
    <recommendedName>
        <fullName evidence="2">HECT-type E3 ubiquitin transferase</fullName>
        <ecNumber evidence="2">2.3.2.26</ecNumber>
    </recommendedName>
</protein>
<dbReference type="InterPro" id="IPR035983">
    <property type="entry name" value="Hect_E3_ubiquitin_ligase"/>
</dbReference>
<feature type="active site" description="Glycyl thioester intermediate" evidence="5">
    <location>
        <position position="18"/>
    </location>
</feature>
<evidence type="ECO:0000256" key="1">
    <source>
        <dbReference type="ARBA" id="ARBA00000885"/>
    </source>
</evidence>
<evidence type="ECO:0000313" key="8">
    <source>
        <dbReference type="Proteomes" id="UP000694560"/>
    </source>
</evidence>
<dbReference type="SUPFAM" id="SSF56204">
    <property type="entry name" value="Hect, E3 ligase catalytic domain"/>
    <property type="match status" value="1"/>
</dbReference>
<evidence type="ECO:0000313" key="7">
    <source>
        <dbReference type="Ensembl" id="ENSMCSP00000022374.1"/>
    </source>
</evidence>
<proteinExistence type="predicted"/>
<evidence type="ECO:0000256" key="4">
    <source>
        <dbReference type="ARBA" id="ARBA00022786"/>
    </source>
</evidence>
<dbReference type="InterPro" id="IPR044611">
    <property type="entry name" value="E3A/B/C-like"/>
</dbReference>
<evidence type="ECO:0000256" key="3">
    <source>
        <dbReference type="ARBA" id="ARBA00022679"/>
    </source>
</evidence>